<dbReference type="Gene3D" id="3.40.50.2300">
    <property type="match status" value="2"/>
</dbReference>
<dbReference type="SMART" id="SM00354">
    <property type="entry name" value="HTH_LACI"/>
    <property type="match status" value="1"/>
</dbReference>
<keyword evidence="1" id="KW-0805">Transcription regulation</keyword>
<dbReference type="CDD" id="cd06307">
    <property type="entry name" value="PBP1_sugar_binding"/>
    <property type="match status" value="1"/>
</dbReference>
<evidence type="ECO:0000256" key="1">
    <source>
        <dbReference type="ARBA" id="ARBA00023015"/>
    </source>
</evidence>
<keyword evidence="2" id="KW-0238">DNA-binding</keyword>
<dbReference type="STRING" id="198092.SAMN02745194_02129"/>
<dbReference type="SUPFAM" id="SSF47413">
    <property type="entry name" value="lambda repressor-like DNA-binding domains"/>
    <property type="match status" value="1"/>
</dbReference>
<evidence type="ECO:0000313" key="6">
    <source>
        <dbReference type="Proteomes" id="UP000184387"/>
    </source>
</evidence>
<dbReference type="PANTHER" id="PTHR30146:SF152">
    <property type="entry name" value="TRANSCRIPTIONAL REGULATORY PROTEIN"/>
    <property type="match status" value="1"/>
</dbReference>
<dbReference type="InterPro" id="IPR028082">
    <property type="entry name" value="Peripla_BP_I"/>
</dbReference>
<evidence type="ECO:0000259" key="4">
    <source>
        <dbReference type="PROSITE" id="PS50932"/>
    </source>
</evidence>
<name>A0A1M6HTP7_9PROT</name>
<dbReference type="SUPFAM" id="SSF53822">
    <property type="entry name" value="Periplasmic binding protein-like I"/>
    <property type="match status" value="1"/>
</dbReference>
<dbReference type="Proteomes" id="UP000184387">
    <property type="component" value="Unassembled WGS sequence"/>
</dbReference>
<accession>A0A1M6HTP7</accession>
<dbReference type="InterPro" id="IPR010982">
    <property type="entry name" value="Lambda_DNA-bd_dom_sf"/>
</dbReference>
<evidence type="ECO:0000256" key="3">
    <source>
        <dbReference type="ARBA" id="ARBA00023163"/>
    </source>
</evidence>
<keyword evidence="6" id="KW-1185">Reference proteome</keyword>
<dbReference type="Gene3D" id="1.10.260.40">
    <property type="entry name" value="lambda repressor-like DNA-binding domains"/>
    <property type="match status" value="1"/>
</dbReference>
<evidence type="ECO:0000313" key="5">
    <source>
        <dbReference type="EMBL" id="SHJ25553.1"/>
    </source>
</evidence>
<keyword evidence="3" id="KW-0804">Transcription</keyword>
<gene>
    <name evidence="5" type="ORF">SAMN02745194_02129</name>
</gene>
<dbReference type="Pfam" id="PF13407">
    <property type="entry name" value="Peripla_BP_4"/>
    <property type="match status" value="1"/>
</dbReference>
<dbReference type="GO" id="GO:0003700">
    <property type="term" value="F:DNA-binding transcription factor activity"/>
    <property type="evidence" value="ECO:0007669"/>
    <property type="project" value="TreeGrafter"/>
</dbReference>
<dbReference type="PROSITE" id="PS00356">
    <property type="entry name" value="HTH_LACI_1"/>
    <property type="match status" value="1"/>
</dbReference>
<dbReference type="RefSeq" id="WP_073134455.1">
    <property type="nucleotide sequence ID" value="NZ_FQZF01000010.1"/>
</dbReference>
<dbReference type="CDD" id="cd01392">
    <property type="entry name" value="HTH_LacI"/>
    <property type="match status" value="1"/>
</dbReference>
<dbReference type="OrthoDB" id="9805774at2"/>
<dbReference type="GO" id="GO:0000976">
    <property type="term" value="F:transcription cis-regulatory region binding"/>
    <property type="evidence" value="ECO:0007669"/>
    <property type="project" value="TreeGrafter"/>
</dbReference>
<sequence length="350" mass="38031">MDSSPKGGRPPRTRVPDVARAAGVSTATVDRVLHGRAGVRPVTVERVVRAAAALGYILDTDPYESRARRPLRLAFLLPEGSNRFLTRLGQLVGEMRARFDGFGMTAHAEFIRSFNPELLAKALREAGRDADGVAFMALEHPAVREAVNALAEAGKPSATLISDIGNARRAAYVGLDNRSTGRTAGYLMARFIGRRPAKVAMIAGSLSYRAHEEREMGFLHLFTEMFPEVEVVGLREGHDDEAKNYRQAKMLLGRHPDLAGIYNIGGGAAGIARALREARREQETVFIGHGLTPDTRALLIDGTMDAVITQNPRTILMDCAAIFDNLRAGREAMSGVGRPVGEIILRENLP</sequence>
<proteinExistence type="predicted"/>
<dbReference type="AlphaFoldDB" id="A0A1M6HTP7"/>
<dbReference type="PANTHER" id="PTHR30146">
    <property type="entry name" value="LACI-RELATED TRANSCRIPTIONAL REPRESSOR"/>
    <property type="match status" value="1"/>
</dbReference>
<dbReference type="PROSITE" id="PS50932">
    <property type="entry name" value="HTH_LACI_2"/>
    <property type="match status" value="1"/>
</dbReference>
<dbReference type="Pfam" id="PF00356">
    <property type="entry name" value="LacI"/>
    <property type="match status" value="1"/>
</dbReference>
<reference evidence="5 6" key="1">
    <citation type="submission" date="2016-11" db="EMBL/GenBank/DDBJ databases">
        <authorList>
            <person name="Jaros S."/>
            <person name="Januszkiewicz K."/>
            <person name="Wedrychowicz H."/>
        </authorList>
    </citation>
    <scope>NUCLEOTIDE SEQUENCE [LARGE SCALE GENOMIC DNA]</scope>
    <source>
        <strain evidence="5 6">DSM 14916</strain>
    </source>
</reference>
<protein>
    <submittedName>
        <fullName evidence="5">LacI family transcriptional regulator</fullName>
    </submittedName>
</protein>
<dbReference type="InterPro" id="IPR000843">
    <property type="entry name" value="HTH_LacI"/>
</dbReference>
<feature type="domain" description="HTH lacI-type" evidence="4">
    <location>
        <begin position="17"/>
        <end position="73"/>
    </location>
</feature>
<dbReference type="InterPro" id="IPR025997">
    <property type="entry name" value="SBP_2_dom"/>
</dbReference>
<dbReference type="EMBL" id="FQZF01000010">
    <property type="protein sequence ID" value="SHJ25553.1"/>
    <property type="molecule type" value="Genomic_DNA"/>
</dbReference>
<organism evidence="5 6">
    <name type="scientific">Muricoccus roseus</name>
    <dbReference type="NCBI Taxonomy" id="198092"/>
    <lineage>
        <taxon>Bacteria</taxon>
        <taxon>Pseudomonadati</taxon>
        <taxon>Pseudomonadota</taxon>
        <taxon>Alphaproteobacteria</taxon>
        <taxon>Acetobacterales</taxon>
        <taxon>Roseomonadaceae</taxon>
        <taxon>Muricoccus</taxon>
    </lineage>
</organism>
<evidence type="ECO:0000256" key="2">
    <source>
        <dbReference type="ARBA" id="ARBA00023125"/>
    </source>
</evidence>